<proteinExistence type="predicted"/>
<reference evidence="2" key="1">
    <citation type="submission" date="2022-01" db="EMBL/GenBank/DDBJ databases">
        <title>Comparative genomics reveals a dynamic genome evolution in the ectomycorrhizal milk-cap (Lactarius) mushrooms.</title>
        <authorList>
            <consortium name="DOE Joint Genome Institute"/>
            <person name="Lebreton A."/>
            <person name="Tang N."/>
            <person name="Kuo A."/>
            <person name="LaButti K."/>
            <person name="Drula E."/>
            <person name="Barry K."/>
            <person name="Clum A."/>
            <person name="Lipzen A."/>
            <person name="Mousain D."/>
            <person name="Ng V."/>
            <person name="Wang R."/>
            <person name="Wang X."/>
            <person name="Dai Y."/>
            <person name="Henrissat B."/>
            <person name="Grigoriev I.V."/>
            <person name="Guerin-Laguette A."/>
            <person name="Yu F."/>
            <person name="Martin F.M."/>
        </authorList>
    </citation>
    <scope>NUCLEOTIDE SEQUENCE</scope>
    <source>
        <strain evidence="2">QP</strain>
    </source>
</reference>
<evidence type="ECO:0000259" key="1">
    <source>
        <dbReference type="Pfam" id="PF17109"/>
    </source>
</evidence>
<name>A0AAD4LA55_9AGAM</name>
<sequence>MSSTSFQLILDVAIADYAKQTGIDPIKHPFADRLQTSHSPDDILKLLGDKASEFENYREGNRELIGCLKPVVTVIHAFSGFLGGAVSLYVYPDILRLHSLNVIWTPQAACGVSSSYDALVDLFDCVGNFLKRLRVYTNLPLDPSLTEICVKIMVELLSVLALATKQIKQGRFSKWALVFDMRQLNVSQRNSQRNC</sequence>
<protein>
    <recommendedName>
        <fullName evidence="1">Fungal STAND N-terminal Goodbye domain-containing protein</fullName>
    </recommendedName>
</protein>
<accession>A0AAD4LA55</accession>
<dbReference type="AlphaFoldDB" id="A0AAD4LA55"/>
<keyword evidence="3" id="KW-1185">Reference proteome</keyword>
<evidence type="ECO:0000313" key="2">
    <source>
        <dbReference type="EMBL" id="KAH8986311.1"/>
    </source>
</evidence>
<comment type="caution">
    <text evidence="2">The sequence shown here is derived from an EMBL/GenBank/DDBJ whole genome shotgun (WGS) entry which is preliminary data.</text>
</comment>
<organism evidence="2 3">
    <name type="scientific">Lactarius akahatsu</name>
    <dbReference type="NCBI Taxonomy" id="416441"/>
    <lineage>
        <taxon>Eukaryota</taxon>
        <taxon>Fungi</taxon>
        <taxon>Dikarya</taxon>
        <taxon>Basidiomycota</taxon>
        <taxon>Agaricomycotina</taxon>
        <taxon>Agaricomycetes</taxon>
        <taxon>Russulales</taxon>
        <taxon>Russulaceae</taxon>
        <taxon>Lactarius</taxon>
    </lineage>
</organism>
<gene>
    <name evidence="2" type="ORF">EDB92DRAFT_1818336</name>
</gene>
<dbReference type="Proteomes" id="UP001201163">
    <property type="component" value="Unassembled WGS sequence"/>
</dbReference>
<dbReference type="EMBL" id="JAKELL010000055">
    <property type="protein sequence ID" value="KAH8986311.1"/>
    <property type="molecule type" value="Genomic_DNA"/>
</dbReference>
<feature type="domain" description="Fungal STAND N-terminal Goodbye" evidence="1">
    <location>
        <begin position="12"/>
        <end position="136"/>
    </location>
</feature>
<evidence type="ECO:0000313" key="3">
    <source>
        <dbReference type="Proteomes" id="UP001201163"/>
    </source>
</evidence>
<dbReference type="InterPro" id="IPR031350">
    <property type="entry name" value="Goodbye_dom"/>
</dbReference>
<dbReference type="Pfam" id="PF17109">
    <property type="entry name" value="Goodbye"/>
    <property type="match status" value="1"/>
</dbReference>